<gene>
    <name evidence="2" type="ORF">M0G41_07460</name>
</gene>
<protein>
    <submittedName>
        <fullName evidence="2">SGNH/GDSL hydrolase family protein</fullName>
    </submittedName>
</protein>
<dbReference type="SUPFAM" id="SSF52266">
    <property type="entry name" value="SGNH hydrolase"/>
    <property type="match status" value="1"/>
</dbReference>
<dbReference type="EMBL" id="JALNMH010000005">
    <property type="protein sequence ID" value="MCK7593503.1"/>
    <property type="molecule type" value="Genomic_DNA"/>
</dbReference>
<dbReference type="Gene3D" id="3.40.50.1110">
    <property type="entry name" value="SGNH hydrolase"/>
    <property type="match status" value="1"/>
</dbReference>
<organism evidence="2 3">
    <name type="scientific">Pseudomarimonas salicorniae</name>
    <dbReference type="NCBI Taxonomy" id="2933270"/>
    <lineage>
        <taxon>Bacteria</taxon>
        <taxon>Pseudomonadati</taxon>
        <taxon>Pseudomonadota</taxon>
        <taxon>Gammaproteobacteria</taxon>
        <taxon>Lysobacterales</taxon>
        <taxon>Lysobacteraceae</taxon>
        <taxon>Pseudomarimonas</taxon>
    </lineage>
</organism>
<dbReference type="GO" id="GO:0016787">
    <property type="term" value="F:hydrolase activity"/>
    <property type="evidence" value="ECO:0007669"/>
    <property type="project" value="UniProtKB-KW"/>
</dbReference>
<feature type="domain" description="SGNH hydrolase-type esterase" evidence="1">
    <location>
        <begin position="67"/>
        <end position="239"/>
    </location>
</feature>
<comment type="caution">
    <text evidence="2">The sequence shown here is derived from an EMBL/GenBank/DDBJ whole genome shotgun (WGS) entry which is preliminary data.</text>
</comment>
<dbReference type="CDD" id="cd01836">
    <property type="entry name" value="FeeA_FeeB_like"/>
    <property type="match status" value="1"/>
</dbReference>
<proteinExistence type="predicted"/>
<dbReference type="InterPro" id="IPR036514">
    <property type="entry name" value="SGNH_hydro_sf"/>
</dbReference>
<keyword evidence="3" id="KW-1185">Reference proteome</keyword>
<evidence type="ECO:0000259" key="1">
    <source>
        <dbReference type="Pfam" id="PF13472"/>
    </source>
</evidence>
<evidence type="ECO:0000313" key="2">
    <source>
        <dbReference type="EMBL" id="MCK7593503.1"/>
    </source>
</evidence>
<reference evidence="2" key="1">
    <citation type="submission" date="2022-04" db="EMBL/GenBank/DDBJ databases">
        <title>Lysobacter sp. CAU 1642 isolated from sea sand.</title>
        <authorList>
            <person name="Kim W."/>
        </authorList>
    </citation>
    <scope>NUCLEOTIDE SEQUENCE</scope>
    <source>
        <strain evidence="2">CAU 1642</strain>
    </source>
</reference>
<keyword evidence="2" id="KW-0378">Hydrolase</keyword>
<dbReference type="RefSeq" id="WP_248207144.1">
    <property type="nucleotide sequence ID" value="NZ_JALNMH010000005.1"/>
</dbReference>
<dbReference type="InterPro" id="IPR051532">
    <property type="entry name" value="Ester_Hydrolysis_Enzymes"/>
</dbReference>
<accession>A0ABT0GGD6</accession>
<name>A0ABT0GGD6_9GAMM</name>
<dbReference type="PANTHER" id="PTHR30383:SF5">
    <property type="entry name" value="SGNH HYDROLASE-TYPE ESTERASE DOMAIN-CONTAINING PROTEIN"/>
    <property type="match status" value="1"/>
</dbReference>
<evidence type="ECO:0000313" key="3">
    <source>
        <dbReference type="Proteomes" id="UP001431449"/>
    </source>
</evidence>
<dbReference type="Pfam" id="PF13472">
    <property type="entry name" value="Lipase_GDSL_2"/>
    <property type="match status" value="1"/>
</dbReference>
<dbReference type="PANTHER" id="PTHR30383">
    <property type="entry name" value="THIOESTERASE 1/PROTEASE 1/LYSOPHOSPHOLIPASE L1"/>
    <property type="match status" value="1"/>
</dbReference>
<dbReference type="Proteomes" id="UP001431449">
    <property type="component" value="Unassembled WGS sequence"/>
</dbReference>
<dbReference type="InterPro" id="IPR013830">
    <property type="entry name" value="SGNH_hydro"/>
</dbReference>
<sequence>MGSRPETRVGPGAARPAFDARSLLFWPALPLIAAQGLWLRRTAYRAPPATGAVRGRAGNGPPLHLLALGDSITVGVGLQRLDEALPAQLAAVLSARLEREVHWCTGGRNGATSRHLRRQIGEHGTDLGAADLILISIGVNDATGLRRRARVAEDLDAALDALRAANPRVPIMLAGLPPLQSFPVLPSPLRQLLGLRARQLDGLLAALAQSRAGVLHLPMPLVPAPGQFAADGFHPNAAACRQWAATLVDRLPGSLLQTIAVGG</sequence>